<dbReference type="AlphaFoldDB" id="A0A2U2BTG9"/>
<protein>
    <recommendedName>
        <fullName evidence="6 11">Cysteine desulfurase</fullName>
        <ecNumber evidence="5 11">2.8.1.7</ecNumber>
    </recommendedName>
</protein>
<evidence type="ECO:0000256" key="4">
    <source>
        <dbReference type="ARBA" id="ARBA00010447"/>
    </source>
</evidence>
<dbReference type="EC" id="2.8.1.7" evidence="5 11"/>
<evidence type="ECO:0000256" key="8">
    <source>
        <dbReference type="ARBA" id="ARBA00022898"/>
    </source>
</evidence>
<evidence type="ECO:0000256" key="5">
    <source>
        <dbReference type="ARBA" id="ARBA00012239"/>
    </source>
</evidence>
<evidence type="ECO:0000256" key="1">
    <source>
        <dbReference type="ARBA" id="ARBA00001933"/>
    </source>
</evidence>
<dbReference type="PROSITE" id="PS00595">
    <property type="entry name" value="AA_TRANSFER_CLASS_5"/>
    <property type="match status" value="1"/>
</dbReference>
<dbReference type="Gene3D" id="3.90.1150.10">
    <property type="entry name" value="Aspartate Aminotransferase, domain 1"/>
    <property type="match status" value="1"/>
</dbReference>
<dbReference type="GO" id="GO:0030170">
    <property type="term" value="F:pyridoxal phosphate binding"/>
    <property type="evidence" value="ECO:0007669"/>
    <property type="project" value="UniProtKB-UniRule"/>
</dbReference>
<dbReference type="NCBIfam" id="TIGR01979">
    <property type="entry name" value="sufS"/>
    <property type="match status" value="1"/>
</dbReference>
<evidence type="ECO:0000313" key="14">
    <source>
        <dbReference type="Proteomes" id="UP000245168"/>
    </source>
</evidence>
<dbReference type="InterPro" id="IPR020578">
    <property type="entry name" value="Aminotrans_V_PyrdxlP_BS"/>
</dbReference>
<dbReference type="RefSeq" id="WP_109252523.1">
    <property type="nucleotide sequence ID" value="NZ_QEXV01000003.1"/>
</dbReference>
<comment type="function">
    <text evidence="2 11">Catalyzes the removal of elemental sulfur and selenium atoms from L-cysteine, L-cystine, L-selenocysteine, and L-selenocystine to produce L-alanine.</text>
</comment>
<dbReference type="PANTHER" id="PTHR43586:SF8">
    <property type="entry name" value="CYSTEINE DESULFURASE 1, CHLOROPLASTIC"/>
    <property type="match status" value="1"/>
</dbReference>
<comment type="catalytic activity">
    <reaction evidence="9 11">
        <text>(sulfur carrier)-H + L-cysteine = (sulfur carrier)-SH + L-alanine</text>
        <dbReference type="Rhea" id="RHEA:43892"/>
        <dbReference type="Rhea" id="RHEA-COMP:14737"/>
        <dbReference type="Rhea" id="RHEA-COMP:14739"/>
        <dbReference type="ChEBI" id="CHEBI:29917"/>
        <dbReference type="ChEBI" id="CHEBI:35235"/>
        <dbReference type="ChEBI" id="CHEBI:57972"/>
        <dbReference type="ChEBI" id="CHEBI:64428"/>
        <dbReference type="EC" id="2.8.1.7"/>
    </reaction>
</comment>
<dbReference type="InterPro" id="IPR010970">
    <property type="entry name" value="Cys_dSase_SufS"/>
</dbReference>
<dbReference type="CDD" id="cd06453">
    <property type="entry name" value="SufS_like"/>
    <property type="match status" value="1"/>
</dbReference>
<evidence type="ECO:0000256" key="2">
    <source>
        <dbReference type="ARBA" id="ARBA00002824"/>
    </source>
</evidence>
<sequence>MTALTKPEAAFDPYAIRDEFPILARTVNDKPLVYLDNAATAQKPEAVIEAVGDVWRQSYANVHRGLHTLANEATEAFEGARGKIASFLGAERAEQIVLTRGATEAINLVAWSLGETLEAGDEIILSQMEHHSNIVPWHFLRERRGAVIKWVPVRDDGSLDMEAYEALFTPRTKIVALTHMSNVLGAVTDAKRLTEIAHARDVPILLDGSQAAVHSQVDVADIGCDFYVFTGHKLYGPNGSGALYAAADWLDRLAPWQGGGEMIAEVSETGVVYADPPHKFEAGTPAIADAIGLGAAIDWLTAQDRAAIHAHERALLDRATAGLSGIDGVRILGTTQDKGAILSFVDDNAHAHDLAQLMDKYGVAVRAGHHCAHPLMSRFGVAATARASFALYNTAEEVDAFIEALHKARSFLI</sequence>
<dbReference type="Gene3D" id="3.40.640.10">
    <property type="entry name" value="Type I PLP-dependent aspartate aminotransferase-like (Major domain)"/>
    <property type="match status" value="1"/>
</dbReference>
<comment type="similarity">
    <text evidence="4 11">Belongs to the class-V pyridoxal-phosphate-dependent aminotransferase family. Csd subfamily.</text>
</comment>
<dbReference type="InterPro" id="IPR015422">
    <property type="entry name" value="PyrdxlP-dep_Trfase_small"/>
</dbReference>
<evidence type="ECO:0000256" key="10">
    <source>
        <dbReference type="RuleBase" id="RU004504"/>
    </source>
</evidence>
<evidence type="ECO:0000256" key="9">
    <source>
        <dbReference type="ARBA" id="ARBA00050776"/>
    </source>
</evidence>
<comment type="cofactor">
    <cofactor evidence="1 10">
        <name>pyridoxal 5'-phosphate</name>
        <dbReference type="ChEBI" id="CHEBI:597326"/>
    </cofactor>
</comment>
<comment type="function">
    <text evidence="3">Catalyzes the removal of elemental sulfur atoms from cysteine to produce alanine. Seems to participate in the biosynthesis of the nitrogenase metalloclusters by providing the inorganic sulfur required for the Fe-S core formation.</text>
</comment>
<dbReference type="Proteomes" id="UP000245168">
    <property type="component" value="Unassembled WGS sequence"/>
</dbReference>
<dbReference type="InterPro" id="IPR016454">
    <property type="entry name" value="Cysteine_dSase"/>
</dbReference>
<gene>
    <name evidence="13" type="ORF">DDZ18_06285</name>
</gene>
<dbReference type="EMBL" id="QEXV01000003">
    <property type="protein sequence ID" value="PWE17292.1"/>
    <property type="molecule type" value="Genomic_DNA"/>
</dbReference>
<dbReference type="InterPro" id="IPR015424">
    <property type="entry name" value="PyrdxlP-dep_Trfase"/>
</dbReference>
<dbReference type="InterPro" id="IPR015421">
    <property type="entry name" value="PyrdxlP-dep_Trfase_major"/>
</dbReference>
<dbReference type="GO" id="GO:0006534">
    <property type="term" value="P:cysteine metabolic process"/>
    <property type="evidence" value="ECO:0007669"/>
    <property type="project" value="UniProtKB-UniRule"/>
</dbReference>
<keyword evidence="7 11" id="KW-0808">Transferase</keyword>
<dbReference type="PANTHER" id="PTHR43586">
    <property type="entry name" value="CYSTEINE DESULFURASE"/>
    <property type="match status" value="1"/>
</dbReference>
<name>A0A2U2BTG9_9PROT</name>
<evidence type="ECO:0000259" key="12">
    <source>
        <dbReference type="Pfam" id="PF00266"/>
    </source>
</evidence>
<dbReference type="Pfam" id="PF00266">
    <property type="entry name" value="Aminotran_5"/>
    <property type="match status" value="1"/>
</dbReference>
<keyword evidence="14" id="KW-1185">Reference proteome</keyword>
<dbReference type="SUPFAM" id="SSF53383">
    <property type="entry name" value="PLP-dependent transferases"/>
    <property type="match status" value="1"/>
</dbReference>
<dbReference type="GO" id="GO:0031071">
    <property type="term" value="F:cysteine desulfurase activity"/>
    <property type="evidence" value="ECO:0007669"/>
    <property type="project" value="UniProtKB-UniRule"/>
</dbReference>
<keyword evidence="8 11" id="KW-0663">Pyridoxal phosphate</keyword>
<evidence type="ECO:0000313" key="13">
    <source>
        <dbReference type="EMBL" id="PWE17292.1"/>
    </source>
</evidence>
<evidence type="ECO:0000256" key="3">
    <source>
        <dbReference type="ARBA" id="ARBA00003120"/>
    </source>
</evidence>
<feature type="domain" description="Aminotransferase class V" evidence="12">
    <location>
        <begin position="33"/>
        <end position="401"/>
    </location>
</feature>
<proteinExistence type="inferred from homology"/>
<evidence type="ECO:0000256" key="6">
    <source>
        <dbReference type="ARBA" id="ARBA00013558"/>
    </source>
</evidence>
<dbReference type="OrthoDB" id="9804366at2"/>
<dbReference type="PIRSF" id="PIRSF005572">
    <property type="entry name" value="NifS"/>
    <property type="match status" value="1"/>
</dbReference>
<accession>A0A2U2BTG9</accession>
<dbReference type="InterPro" id="IPR000192">
    <property type="entry name" value="Aminotrans_V_dom"/>
</dbReference>
<comment type="caution">
    <text evidence="13">The sequence shown here is derived from an EMBL/GenBank/DDBJ whole genome shotgun (WGS) entry which is preliminary data.</text>
</comment>
<evidence type="ECO:0000256" key="11">
    <source>
        <dbReference type="RuleBase" id="RU004506"/>
    </source>
</evidence>
<organism evidence="13 14">
    <name type="scientific">Marinicauda salina</name>
    <dbReference type="NCBI Taxonomy" id="2135793"/>
    <lineage>
        <taxon>Bacteria</taxon>
        <taxon>Pseudomonadati</taxon>
        <taxon>Pseudomonadota</taxon>
        <taxon>Alphaproteobacteria</taxon>
        <taxon>Maricaulales</taxon>
        <taxon>Maricaulaceae</taxon>
        <taxon>Marinicauda</taxon>
    </lineage>
</organism>
<reference evidence="14" key="1">
    <citation type="submission" date="2018-05" db="EMBL/GenBank/DDBJ databases">
        <authorList>
            <person name="Liu B.-T."/>
        </authorList>
    </citation>
    <scope>NUCLEOTIDE SEQUENCE [LARGE SCALE GENOMIC DNA]</scope>
    <source>
        <strain evidence="14">WD6-1</strain>
    </source>
</reference>
<evidence type="ECO:0000256" key="7">
    <source>
        <dbReference type="ARBA" id="ARBA00022679"/>
    </source>
</evidence>